<dbReference type="SUPFAM" id="SSF52540">
    <property type="entry name" value="P-loop containing nucleoside triphosphate hydrolases"/>
    <property type="match status" value="1"/>
</dbReference>
<dbReference type="InterPro" id="IPR013655">
    <property type="entry name" value="PAS_fold_3"/>
</dbReference>
<protein>
    <recommendedName>
        <fullName evidence="2">histidine kinase</fullName>
        <ecNumber evidence="2">2.7.13.3</ecNumber>
    </recommendedName>
</protein>
<evidence type="ECO:0000259" key="9">
    <source>
        <dbReference type="PROSITE" id="PS50113"/>
    </source>
</evidence>
<evidence type="ECO:0000256" key="3">
    <source>
        <dbReference type="ARBA" id="ARBA00022553"/>
    </source>
</evidence>
<dbReference type="CDD" id="cd00130">
    <property type="entry name" value="PAS"/>
    <property type="match status" value="3"/>
</dbReference>
<dbReference type="GO" id="GO:0004673">
    <property type="term" value="F:protein histidine kinase activity"/>
    <property type="evidence" value="ECO:0007669"/>
    <property type="project" value="UniProtKB-EC"/>
</dbReference>
<dbReference type="InterPro" id="IPR000014">
    <property type="entry name" value="PAS"/>
</dbReference>
<dbReference type="Gene3D" id="3.40.50.300">
    <property type="entry name" value="P-loop containing nucleotide triphosphate hydrolases"/>
    <property type="match status" value="1"/>
</dbReference>
<sequence>MLNNRSTLSPVLAEGCLMNDFSRESLQCTLNLIPAHIWYADPSISLTFLNERSADYLGLAKDHPLRFGIETGAARDSHLAFLHPDDRETARKVWSECVRSGSAGEVTFRIRNAEGGYRWFVSRAEPRRADDGTLCGWIGINLDIEDRQRAEFYLAQGQRLAHIGSWAFNAGGFEYWSAGLFQIHGLEPGGKAPSTPEYMALVHPDDRDFVAHEMQKMLAEHRGFDFTKRIVRPDGAVRHIRCVGTPVPEGGTFRGFVGTGMDVTEQEQLTQALRKSEEELRQIVDLAPQHVGVLGPNGERLYANRTALAYLGIRLDDRLHATIGSHVHPDDRERLIAFASRLSVGSVPELELRLRKHDGSYRWFLARYNPVCDERGRLLRWYVACTDIEERKRAEERLQQENVALREEIDKTSVFEEIVGTSPALTVVLARVSKVAASDSTVLITGETGTGKELVARAIHRRSRRSSKAFVAVNCAAIPRELIASELFGHEKGGLHRCHPPATRPLRTRRRRNDLPG</sequence>
<gene>
    <name evidence="10" type="ORF">DN412_05865</name>
</gene>
<organism evidence="10 11">
    <name type="scientific">Cupriavidus lacunae</name>
    <dbReference type="NCBI Taxonomy" id="2666307"/>
    <lineage>
        <taxon>Bacteria</taxon>
        <taxon>Pseudomonadati</taxon>
        <taxon>Pseudomonadota</taxon>
        <taxon>Betaproteobacteria</taxon>
        <taxon>Burkholderiales</taxon>
        <taxon>Burkholderiaceae</taxon>
        <taxon>Cupriavidus</taxon>
    </lineage>
</organism>
<accession>A0A370P0E4</accession>
<evidence type="ECO:0000313" key="10">
    <source>
        <dbReference type="EMBL" id="RDK11349.1"/>
    </source>
</evidence>
<evidence type="ECO:0000256" key="5">
    <source>
        <dbReference type="ARBA" id="ARBA00022777"/>
    </source>
</evidence>
<feature type="domain" description="PAC" evidence="9">
    <location>
        <begin position="104"/>
        <end position="156"/>
    </location>
</feature>
<dbReference type="CDD" id="cd00009">
    <property type="entry name" value="AAA"/>
    <property type="match status" value="1"/>
</dbReference>
<dbReference type="NCBIfam" id="TIGR00229">
    <property type="entry name" value="sensory_box"/>
    <property type="match status" value="2"/>
</dbReference>
<dbReference type="PROSITE" id="PS00675">
    <property type="entry name" value="SIGMA54_INTERACT_1"/>
    <property type="match status" value="1"/>
</dbReference>
<dbReference type="InterPro" id="IPR002078">
    <property type="entry name" value="Sigma_54_int"/>
</dbReference>
<dbReference type="Gene3D" id="2.10.70.100">
    <property type="match status" value="1"/>
</dbReference>
<dbReference type="Proteomes" id="UP000255165">
    <property type="component" value="Unassembled WGS sequence"/>
</dbReference>
<dbReference type="InterPro" id="IPR027417">
    <property type="entry name" value="P-loop_NTPase"/>
</dbReference>
<feature type="domain" description="Sigma-54 factor interaction" evidence="7">
    <location>
        <begin position="418"/>
        <end position="495"/>
    </location>
</feature>
<dbReference type="SMART" id="SM00086">
    <property type="entry name" value="PAC"/>
    <property type="match status" value="3"/>
</dbReference>
<dbReference type="AlphaFoldDB" id="A0A370P0E4"/>
<comment type="catalytic activity">
    <reaction evidence="1">
        <text>ATP + protein L-histidine = ADP + protein N-phospho-L-histidine.</text>
        <dbReference type="EC" id="2.7.13.3"/>
    </reaction>
</comment>
<dbReference type="PROSITE" id="PS50112">
    <property type="entry name" value="PAS"/>
    <property type="match status" value="2"/>
</dbReference>
<dbReference type="InterPro" id="IPR025662">
    <property type="entry name" value="Sigma_54_int_dom_ATP-bd_1"/>
</dbReference>
<feature type="domain" description="PAC" evidence="9">
    <location>
        <begin position="224"/>
        <end position="275"/>
    </location>
</feature>
<evidence type="ECO:0000259" key="8">
    <source>
        <dbReference type="PROSITE" id="PS50112"/>
    </source>
</evidence>
<evidence type="ECO:0000259" key="7">
    <source>
        <dbReference type="PROSITE" id="PS50045"/>
    </source>
</evidence>
<feature type="domain" description="PAS" evidence="8">
    <location>
        <begin position="22"/>
        <end position="101"/>
    </location>
</feature>
<keyword evidence="11" id="KW-1185">Reference proteome</keyword>
<evidence type="ECO:0000256" key="6">
    <source>
        <dbReference type="SAM" id="MobiDB-lite"/>
    </source>
</evidence>
<keyword evidence="3" id="KW-0597">Phosphoprotein</keyword>
<dbReference type="InterPro" id="IPR035965">
    <property type="entry name" value="PAS-like_dom_sf"/>
</dbReference>
<keyword evidence="5" id="KW-0418">Kinase</keyword>
<comment type="caution">
    <text evidence="10">The sequence shown here is derived from an EMBL/GenBank/DDBJ whole genome shotgun (WGS) entry which is preliminary data.</text>
</comment>
<dbReference type="PANTHER" id="PTHR43304">
    <property type="entry name" value="PHYTOCHROME-LIKE PROTEIN CPH1"/>
    <property type="match status" value="1"/>
</dbReference>
<dbReference type="GO" id="GO:0005524">
    <property type="term" value="F:ATP binding"/>
    <property type="evidence" value="ECO:0007669"/>
    <property type="project" value="InterPro"/>
</dbReference>
<dbReference type="Pfam" id="PF00158">
    <property type="entry name" value="Sigma54_activat"/>
    <property type="match status" value="1"/>
</dbReference>
<dbReference type="EC" id="2.7.13.3" evidence="2"/>
<evidence type="ECO:0000256" key="2">
    <source>
        <dbReference type="ARBA" id="ARBA00012438"/>
    </source>
</evidence>
<dbReference type="PANTHER" id="PTHR43304:SF1">
    <property type="entry name" value="PAC DOMAIN-CONTAINING PROTEIN"/>
    <property type="match status" value="1"/>
</dbReference>
<name>A0A370P0E4_9BURK</name>
<feature type="domain" description="PAS" evidence="8">
    <location>
        <begin position="276"/>
        <end position="335"/>
    </location>
</feature>
<keyword evidence="4" id="KW-0808">Transferase</keyword>
<dbReference type="Gene3D" id="3.30.450.20">
    <property type="entry name" value="PAS domain"/>
    <property type="match status" value="3"/>
</dbReference>
<evidence type="ECO:0000313" key="11">
    <source>
        <dbReference type="Proteomes" id="UP000255165"/>
    </source>
</evidence>
<dbReference type="InterPro" id="IPR001610">
    <property type="entry name" value="PAC"/>
</dbReference>
<dbReference type="GO" id="GO:0006355">
    <property type="term" value="P:regulation of DNA-templated transcription"/>
    <property type="evidence" value="ECO:0007669"/>
    <property type="project" value="InterPro"/>
</dbReference>
<dbReference type="PROSITE" id="PS50045">
    <property type="entry name" value="SIGMA54_INTERACT_4"/>
    <property type="match status" value="1"/>
</dbReference>
<dbReference type="SMART" id="SM00091">
    <property type="entry name" value="PAS"/>
    <property type="match status" value="1"/>
</dbReference>
<proteinExistence type="predicted"/>
<feature type="domain" description="PAC" evidence="9">
    <location>
        <begin position="348"/>
        <end position="400"/>
    </location>
</feature>
<feature type="compositionally biased region" description="Basic residues" evidence="6">
    <location>
        <begin position="506"/>
        <end position="517"/>
    </location>
</feature>
<evidence type="ECO:0000256" key="4">
    <source>
        <dbReference type="ARBA" id="ARBA00022679"/>
    </source>
</evidence>
<dbReference type="Pfam" id="PF08447">
    <property type="entry name" value="PAS_3"/>
    <property type="match status" value="3"/>
</dbReference>
<feature type="region of interest" description="Disordered" evidence="6">
    <location>
        <begin position="493"/>
        <end position="517"/>
    </location>
</feature>
<dbReference type="InterPro" id="IPR000700">
    <property type="entry name" value="PAS-assoc_C"/>
</dbReference>
<dbReference type="EMBL" id="QKWJ01000004">
    <property type="protein sequence ID" value="RDK11349.1"/>
    <property type="molecule type" value="Genomic_DNA"/>
</dbReference>
<evidence type="ECO:0000256" key="1">
    <source>
        <dbReference type="ARBA" id="ARBA00000085"/>
    </source>
</evidence>
<dbReference type="InterPro" id="IPR052162">
    <property type="entry name" value="Sensor_kinase/Photoreceptor"/>
</dbReference>
<dbReference type="SUPFAM" id="SSF55785">
    <property type="entry name" value="PYP-like sensor domain (PAS domain)"/>
    <property type="match status" value="3"/>
</dbReference>
<reference evidence="11" key="1">
    <citation type="submission" date="2018-06" db="EMBL/GenBank/DDBJ databases">
        <authorList>
            <person name="Feng T."/>
            <person name="Jeon C.O."/>
        </authorList>
    </citation>
    <scope>NUCLEOTIDE SEQUENCE [LARGE SCALE GENOMIC DNA]</scope>
    <source>
        <strain evidence="11">S23</strain>
    </source>
</reference>
<dbReference type="PROSITE" id="PS50113">
    <property type="entry name" value="PAC"/>
    <property type="match status" value="3"/>
</dbReference>